<organism evidence="2 3">
    <name type="scientific">Armillaria ostoyae</name>
    <name type="common">Armillaria root rot fungus</name>
    <dbReference type="NCBI Taxonomy" id="47428"/>
    <lineage>
        <taxon>Eukaryota</taxon>
        <taxon>Fungi</taxon>
        <taxon>Dikarya</taxon>
        <taxon>Basidiomycota</taxon>
        <taxon>Agaricomycotina</taxon>
        <taxon>Agaricomycetes</taxon>
        <taxon>Agaricomycetidae</taxon>
        <taxon>Agaricales</taxon>
        <taxon>Marasmiineae</taxon>
        <taxon>Physalacriaceae</taxon>
        <taxon>Armillaria</taxon>
    </lineage>
</organism>
<name>A0A284RVY8_ARMOS</name>
<protein>
    <submittedName>
        <fullName evidence="2">Uncharacterized protein</fullName>
    </submittedName>
</protein>
<evidence type="ECO:0000313" key="3">
    <source>
        <dbReference type="Proteomes" id="UP000219338"/>
    </source>
</evidence>
<sequence length="142" mass="16257">MSVLVFTFILWPWVGKIKGRFNFDFGAFRAAKGQGKAKRIQKLSDGVTKESHLRRKDLNSERGPDLKRFVSSTQTKRRLLTPSLVQRLRGRREHSCYAVTKRHADRIWEAAKRDGCITCAYERLVLGSIVVLRLKAAGIKTK</sequence>
<evidence type="ECO:0000256" key="1">
    <source>
        <dbReference type="SAM" id="SignalP"/>
    </source>
</evidence>
<keyword evidence="3" id="KW-1185">Reference proteome</keyword>
<feature type="signal peptide" evidence="1">
    <location>
        <begin position="1"/>
        <end position="19"/>
    </location>
</feature>
<dbReference type="Proteomes" id="UP000219338">
    <property type="component" value="Unassembled WGS sequence"/>
</dbReference>
<dbReference type="STRING" id="47428.A0A284RVY8"/>
<feature type="chain" id="PRO_5012741211" evidence="1">
    <location>
        <begin position="20"/>
        <end position="142"/>
    </location>
</feature>
<gene>
    <name evidence="2" type="ORF">ARMOST_16355</name>
</gene>
<evidence type="ECO:0000313" key="2">
    <source>
        <dbReference type="EMBL" id="SJL12922.1"/>
    </source>
</evidence>
<keyword evidence="1" id="KW-0732">Signal</keyword>
<dbReference type="EMBL" id="FUEG01000018">
    <property type="protein sequence ID" value="SJL12922.1"/>
    <property type="molecule type" value="Genomic_DNA"/>
</dbReference>
<reference evidence="3" key="1">
    <citation type="journal article" date="2017" name="Nat. Ecol. Evol.">
        <title>Genome expansion and lineage-specific genetic innovations in the forest pathogenic fungi Armillaria.</title>
        <authorList>
            <person name="Sipos G."/>
            <person name="Prasanna A.N."/>
            <person name="Walter M.C."/>
            <person name="O'Connor E."/>
            <person name="Balint B."/>
            <person name="Krizsan K."/>
            <person name="Kiss B."/>
            <person name="Hess J."/>
            <person name="Varga T."/>
            <person name="Slot J."/>
            <person name="Riley R."/>
            <person name="Boka B."/>
            <person name="Rigling D."/>
            <person name="Barry K."/>
            <person name="Lee J."/>
            <person name="Mihaltcheva S."/>
            <person name="LaButti K."/>
            <person name="Lipzen A."/>
            <person name="Waldron R."/>
            <person name="Moloney N.M."/>
            <person name="Sperisen C."/>
            <person name="Kredics L."/>
            <person name="Vagvoelgyi C."/>
            <person name="Patrignani A."/>
            <person name="Fitzpatrick D."/>
            <person name="Nagy I."/>
            <person name="Doyle S."/>
            <person name="Anderson J.B."/>
            <person name="Grigoriev I.V."/>
            <person name="Gueldener U."/>
            <person name="Muensterkoetter M."/>
            <person name="Nagy L.G."/>
        </authorList>
    </citation>
    <scope>NUCLEOTIDE SEQUENCE [LARGE SCALE GENOMIC DNA]</scope>
    <source>
        <strain evidence="3">C18/9</strain>
    </source>
</reference>
<dbReference type="OrthoDB" id="2133190at2759"/>
<accession>A0A284RVY8</accession>
<dbReference type="AlphaFoldDB" id="A0A284RVY8"/>
<proteinExistence type="predicted"/>